<evidence type="ECO:0000256" key="5">
    <source>
        <dbReference type="ARBA" id="ARBA00023136"/>
    </source>
</evidence>
<feature type="transmembrane region" description="Helical" evidence="6">
    <location>
        <begin position="58"/>
        <end position="75"/>
    </location>
</feature>
<evidence type="ECO:0000256" key="2">
    <source>
        <dbReference type="ARBA" id="ARBA00022475"/>
    </source>
</evidence>
<proteinExistence type="predicted"/>
<dbReference type="Proteomes" id="UP000249898">
    <property type="component" value="Chromosome"/>
</dbReference>
<evidence type="ECO:0000313" key="8">
    <source>
        <dbReference type="EMBL" id="AWX98709.1"/>
    </source>
</evidence>
<dbReference type="EMBL" id="CP016181">
    <property type="protein sequence ID" value="AWX98709.1"/>
    <property type="molecule type" value="Genomic_DNA"/>
</dbReference>
<keyword evidence="4 6" id="KW-1133">Transmembrane helix</keyword>
<evidence type="ECO:0000256" key="3">
    <source>
        <dbReference type="ARBA" id="ARBA00022692"/>
    </source>
</evidence>
<evidence type="ECO:0000256" key="4">
    <source>
        <dbReference type="ARBA" id="ARBA00022989"/>
    </source>
</evidence>
<protein>
    <recommendedName>
        <fullName evidence="7">MASE1 domain-containing protein</fullName>
    </recommendedName>
</protein>
<reference evidence="8 9" key="1">
    <citation type="submission" date="2016-06" db="EMBL/GenBank/DDBJ databases">
        <title>The sequenced genome of the ice-adhering bacterium Marinomonas primoryensis, from Antarctica.</title>
        <authorList>
            <person name="Graham L."/>
            <person name="Vance T.D.R."/>
            <person name="Davies P.L."/>
        </authorList>
    </citation>
    <scope>NUCLEOTIDE SEQUENCE [LARGE SCALE GENOMIC DNA]</scope>
    <source>
        <strain evidence="8 9">AceL</strain>
    </source>
</reference>
<feature type="transmembrane region" description="Helical" evidence="6">
    <location>
        <begin position="7"/>
        <end position="27"/>
    </location>
</feature>
<dbReference type="AlphaFoldDB" id="A0A2Z4PML4"/>
<comment type="subcellular location">
    <subcellularLocation>
        <location evidence="1">Cell membrane</location>
        <topology evidence="1">Multi-pass membrane protein</topology>
    </subcellularLocation>
</comment>
<feature type="transmembrane region" description="Helical" evidence="6">
    <location>
        <begin position="33"/>
        <end position="51"/>
    </location>
</feature>
<dbReference type="Pfam" id="PF05231">
    <property type="entry name" value="MASE1"/>
    <property type="match status" value="1"/>
</dbReference>
<feature type="transmembrane region" description="Helical" evidence="6">
    <location>
        <begin position="81"/>
        <end position="101"/>
    </location>
</feature>
<dbReference type="RefSeq" id="WP_239495625.1">
    <property type="nucleotide sequence ID" value="NZ_CP016181.1"/>
</dbReference>
<dbReference type="GO" id="GO:0005886">
    <property type="term" value="C:plasma membrane"/>
    <property type="evidence" value="ECO:0007669"/>
    <property type="project" value="UniProtKB-SubCell"/>
</dbReference>
<evidence type="ECO:0000313" key="9">
    <source>
        <dbReference type="Proteomes" id="UP000249898"/>
    </source>
</evidence>
<keyword evidence="5 6" id="KW-0472">Membrane</keyword>
<organism evidence="8 9">
    <name type="scientific">Marinomonas primoryensis</name>
    <dbReference type="NCBI Taxonomy" id="178399"/>
    <lineage>
        <taxon>Bacteria</taxon>
        <taxon>Pseudomonadati</taxon>
        <taxon>Pseudomonadota</taxon>
        <taxon>Gammaproteobacteria</taxon>
        <taxon>Oceanospirillales</taxon>
        <taxon>Oceanospirillaceae</taxon>
        <taxon>Marinomonas</taxon>
    </lineage>
</organism>
<dbReference type="InterPro" id="IPR007895">
    <property type="entry name" value="MASE1"/>
</dbReference>
<evidence type="ECO:0000256" key="1">
    <source>
        <dbReference type="ARBA" id="ARBA00004651"/>
    </source>
</evidence>
<evidence type="ECO:0000259" key="7">
    <source>
        <dbReference type="Pfam" id="PF05231"/>
    </source>
</evidence>
<sequence length="211" mass="23315">MGIKKATMVVVLTALGYFLLGVAGLAVSIPPGYATIIWPAAGLAVTAVMLFPRQAPWGVFIGSLLVNIWATWSNYQTIEWLLPTLIALGSTLQSCVGAYLVRRFIGIPFLFHRTRLVFRFLFLAGILSTLIGASVGSLSLLSLGVISKEDVFTNWLVWWGGDMMGVLVVVPWLAACFPRFFGNYFKHSLRLLVYRDYLNDHIEGLTGSLRK</sequence>
<gene>
    <name evidence="8" type="ORF">A8139_00905</name>
</gene>
<feature type="domain" description="MASE1" evidence="7">
    <location>
        <begin position="10"/>
        <end position="183"/>
    </location>
</feature>
<feature type="transmembrane region" description="Helical" evidence="6">
    <location>
        <begin position="158"/>
        <end position="181"/>
    </location>
</feature>
<name>A0A2Z4PML4_9GAMM</name>
<keyword evidence="3 6" id="KW-0812">Transmembrane</keyword>
<evidence type="ECO:0000256" key="6">
    <source>
        <dbReference type="SAM" id="Phobius"/>
    </source>
</evidence>
<feature type="transmembrane region" description="Helical" evidence="6">
    <location>
        <begin position="121"/>
        <end position="146"/>
    </location>
</feature>
<keyword evidence="2" id="KW-1003">Cell membrane</keyword>
<accession>A0A2Z4PML4</accession>